<dbReference type="VEuPathDB" id="FungiDB:sr13362"/>
<feature type="signal peptide" evidence="1">
    <location>
        <begin position="1"/>
        <end position="20"/>
    </location>
</feature>
<dbReference type="AlphaFoldDB" id="E6ZZK3"/>
<organism evidence="2 3">
    <name type="scientific">Sporisorium reilianum (strain SRZ2)</name>
    <name type="common">Maize head smut fungus</name>
    <dbReference type="NCBI Taxonomy" id="999809"/>
    <lineage>
        <taxon>Eukaryota</taxon>
        <taxon>Fungi</taxon>
        <taxon>Dikarya</taxon>
        <taxon>Basidiomycota</taxon>
        <taxon>Ustilaginomycotina</taxon>
        <taxon>Ustilaginomycetes</taxon>
        <taxon>Ustilaginales</taxon>
        <taxon>Ustilaginaceae</taxon>
        <taxon>Sporisorium</taxon>
    </lineage>
</organism>
<gene>
    <name evidence="2" type="ORF">sr13362</name>
</gene>
<feature type="chain" id="PRO_5003217047" evidence="1">
    <location>
        <begin position="21"/>
        <end position="348"/>
    </location>
</feature>
<evidence type="ECO:0000313" key="3">
    <source>
        <dbReference type="Proteomes" id="UP000008867"/>
    </source>
</evidence>
<keyword evidence="3" id="KW-1185">Reference proteome</keyword>
<protein>
    <submittedName>
        <fullName evidence="2">Conserved hypothetical Ustilaginaceae-specific protein</fullName>
    </submittedName>
</protein>
<reference evidence="2 3" key="1">
    <citation type="journal article" date="2010" name="Science">
        <title>Pathogenicity determinants in smut fungi revealed by genome comparison.</title>
        <authorList>
            <person name="Schirawski J."/>
            <person name="Mannhaupt G."/>
            <person name="Muench K."/>
            <person name="Brefort T."/>
            <person name="Schipper K."/>
            <person name="Doehlemann G."/>
            <person name="Di Stasio M."/>
            <person name="Roessel N."/>
            <person name="Mendoza-Mendoza A."/>
            <person name="Pester D."/>
            <person name="Mueller O."/>
            <person name="Winterberg B."/>
            <person name="Meyer E."/>
            <person name="Ghareeb H."/>
            <person name="Wollenberg T."/>
            <person name="Muensterkoetter M."/>
            <person name="Wong P."/>
            <person name="Walter M."/>
            <person name="Stukenbrock E."/>
            <person name="Gueldener U."/>
            <person name="Kahmann R."/>
        </authorList>
    </citation>
    <scope>NUCLEOTIDE SEQUENCE [LARGE SCALE GENOMIC DNA]</scope>
    <source>
        <strain evidence="3">SRZ2</strain>
    </source>
</reference>
<evidence type="ECO:0000256" key="1">
    <source>
        <dbReference type="SAM" id="SignalP"/>
    </source>
</evidence>
<dbReference type="OrthoDB" id="2556674at2759"/>
<name>E6ZZK3_SPORE</name>
<evidence type="ECO:0000313" key="2">
    <source>
        <dbReference type="EMBL" id="CBQ72683.1"/>
    </source>
</evidence>
<sequence length="348" mass="39191">MRRAVFWSFVLLLSLLGASSKPMWPSGQGSSRALPSSGFDWQELHYPQTWSPDPMQQAWQAETSFEDTSGDGHGVGVATSDTIRSTSALKSSSERAQKRRYSALEAEKLEITVRKALGQPDLVLAANDPKHANKLHLFVAHNPSIPDDSHVFDPRQTGRSSHRDSTGTFSRFQERLKMIPRLPIKELHRDKASGRRIIYLNSQANLWDINSKYFLNKLNFLPIKEEKLNWAAMRQILMNRKSLMVLPPLEQGRLGLLLASHRRTTSAGRTQKTLASIEEMTGPLQDTSQMVSLWSPVLVHDQRSIMVLYGIRQLHSSGIEATIEHLEGLKSAVQSPDPLSHAFHFVRT</sequence>
<keyword evidence="1" id="KW-0732">Signal</keyword>
<proteinExistence type="predicted"/>
<dbReference type="EMBL" id="FQ311470">
    <property type="protein sequence ID" value="CBQ72683.1"/>
    <property type="molecule type" value="Genomic_DNA"/>
</dbReference>
<accession>E6ZZK3</accession>
<dbReference type="Proteomes" id="UP000008867">
    <property type="component" value="Chromosome 5"/>
</dbReference>
<dbReference type="HOGENOM" id="CLU_797333_0_0_1"/>